<keyword evidence="1" id="KW-1133">Transmembrane helix</keyword>
<evidence type="ECO:0000259" key="4">
    <source>
        <dbReference type="PROSITE" id="PS50887"/>
    </source>
</evidence>
<dbReference type="SMART" id="SM00091">
    <property type="entry name" value="PAS"/>
    <property type="match status" value="4"/>
</dbReference>
<dbReference type="CDD" id="cd01948">
    <property type="entry name" value="EAL"/>
    <property type="match status" value="1"/>
</dbReference>
<evidence type="ECO:0000256" key="1">
    <source>
        <dbReference type="SAM" id="Phobius"/>
    </source>
</evidence>
<dbReference type="Pfam" id="PF08447">
    <property type="entry name" value="PAS_3"/>
    <property type="match status" value="1"/>
</dbReference>
<dbReference type="CDD" id="cd00130">
    <property type="entry name" value="PAS"/>
    <property type="match status" value="3"/>
</dbReference>
<dbReference type="SUPFAM" id="SSF55073">
    <property type="entry name" value="Nucleotide cyclase"/>
    <property type="match status" value="1"/>
</dbReference>
<feature type="domain" description="GGDEF" evidence="4">
    <location>
        <begin position="844"/>
        <end position="975"/>
    </location>
</feature>
<dbReference type="SUPFAM" id="SSF55785">
    <property type="entry name" value="PYP-like sensor domain (PAS domain)"/>
    <property type="match status" value="4"/>
</dbReference>
<dbReference type="PROSITE" id="PS50883">
    <property type="entry name" value="EAL"/>
    <property type="match status" value="1"/>
</dbReference>
<dbReference type="SMART" id="SM00052">
    <property type="entry name" value="EAL"/>
    <property type="match status" value="1"/>
</dbReference>
<dbReference type="PROSITE" id="PS50112">
    <property type="entry name" value="PAS"/>
    <property type="match status" value="2"/>
</dbReference>
<feature type="transmembrane region" description="Helical" evidence="1">
    <location>
        <begin position="94"/>
        <end position="115"/>
    </location>
</feature>
<accession>A0A6M1R5D8</accession>
<gene>
    <name evidence="5" type="ORF">G5S52_07550</name>
</gene>
<dbReference type="InterPro" id="IPR001633">
    <property type="entry name" value="EAL_dom"/>
</dbReference>
<evidence type="ECO:0000313" key="5">
    <source>
        <dbReference type="EMBL" id="NGN97525.1"/>
    </source>
</evidence>
<feature type="transmembrane region" description="Helical" evidence="1">
    <location>
        <begin position="70"/>
        <end position="88"/>
    </location>
</feature>
<dbReference type="SUPFAM" id="SSF141868">
    <property type="entry name" value="EAL domain-like"/>
    <property type="match status" value="1"/>
</dbReference>
<dbReference type="AlphaFoldDB" id="A0A6M1R5D8"/>
<dbReference type="Gene3D" id="3.20.20.450">
    <property type="entry name" value="EAL domain"/>
    <property type="match status" value="1"/>
</dbReference>
<dbReference type="PROSITE" id="PS50887">
    <property type="entry name" value="GGDEF"/>
    <property type="match status" value="1"/>
</dbReference>
<dbReference type="GO" id="GO:0006355">
    <property type="term" value="P:regulation of DNA-templated transcription"/>
    <property type="evidence" value="ECO:0007669"/>
    <property type="project" value="InterPro"/>
</dbReference>
<dbReference type="Pfam" id="PF00563">
    <property type="entry name" value="EAL"/>
    <property type="match status" value="1"/>
</dbReference>
<dbReference type="RefSeq" id="WP_165012510.1">
    <property type="nucleotide sequence ID" value="NZ_JAALDL010000004.1"/>
</dbReference>
<keyword evidence="1" id="KW-0472">Membrane</keyword>
<dbReference type="Proteomes" id="UP000473008">
    <property type="component" value="Unassembled WGS sequence"/>
</dbReference>
<sequence>MTPTTAPTSSKDVFPENAVLIRVMLLFLGCLIESLYAIYFLRQPNSAAFIWYTNGFSIAMIALAPPSQRFALVGTAFVAILLSNIIFGDDPLQSIQLSAANSTTIILGSLSLVLISRYAEPFLSLKAFSFFVLFTVILVPISGAVLGGWVLNRELSIPFEVVAPAWYLGDVIGFLAITPLTYTLLQRDKELPSSIYRPTTVLTIFAIAALSGWLLTHVTFPFIAIAIALTLAGAVLDRLSAFFTAFVVSITLDLLLVSPGENLLLSVESSSPTALLLPISGAMLLGAILAVKSARLLHIQKMSDERAELFSNAMQSSVIGTVMVQPDGKMSNANRSFIDLIGYTGEELENKTFRQLVFHRDKDTANEQLQLLTQSKISNFQAEVRLTRKNKQVVWTRIAVSIIRDKWTGNTQQYIYQVQDIDKDRRFDDERKMWSKKFEFALGINHTAVYEMECHTKYLQLSENSEQAIGIKATEVKRLYEWMSRIHPEDLREYQHTLTRNGGHSGAIEYRLLDDNERYRWVRDNCQPIEYDSHGMTTKVIGTIADIDDERALSLQEAMAAKQTELVGQVCDFGLWEYTPETEQLYWNEEMYALYELQNGEHMTTSLWRERVLPSDRHQLDSVFNITRMNNDQLSFNIQVQNAHGHVVYHHILARVIHSESGSRLVGLCQETTLIQRENVQLERENLLLATAAESVTDGIVALDSLLRITFINRHASVFTGFSPEELVGTNIDEQFNIFDRQNQYTFAHLLSAYHQDFRLRGTFTLQTEHNQEQLVYLETTPVILDGAAPNGWVLTFHYQTATVEERIARLEEKSAIDMLTKLPNQRAFEHSLQSHIDSLKGTEPHALAVIEVSGLDILTDAFGEQIRDQLIKSAALLIKALGKERVARISDTQFGMLLEHESVEHARASLVTLAEKIGALKYQQGDFSYPLGCSMGLTAADDPSNTPFQLIYQAQVALESITEGSQHAISIFDASLLNDGISFRRDFLLQRIDTAISTNSFSLLSMPIIPTNQEDQTWHELLVRLITEDGDLLLPAEFLAAAEPTGRLISIERWVFNEVLVTQASALAQTGMSVAVNISSGAFYNESFMIYCLDLIKKSTLPAQQLCIEVKESTLLIDTVRSQQIVSSLRKLGCEVAVDSFGAELTSFGYLRKFNISLLKIDGSIISMMKSSKVDRRIVESIKQVSDSLKVKTAAQKVNSDEDLRQVMEVGLDYTQGYIYGEPVPLARIISSYKMGLGHTYAKEGMNKRKTAG</sequence>
<dbReference type="PANTHER" id="PTHR44757">
    <property type="entry name" value="DIGUANYLATE CYCLASE DGCP"/>
    <property type="match status" value="1"/>
</dbReference>
<feature type="domain" description="PAS" evidence="2">
    <location>
        <begin position="306"/>
        <end position="376"/>
    </location>
</feature>
<evidence type="ECO:0000313" key="6">
    <source>
        <dbReference type="Proteomes" id="UP000473008"/>
    </source>
</evidence>
<dbReference type="InterPro" id="IPR035919">
    <property type="entry name" value="EAL_sf"/>
</dbReference>
<keyword evidence="6" id="KW-1185">Reference proteome</keyword>
<reference evidence="5 6" key="1">
    <citation type="submission" date="2020-02" db="EMBL/GenBank/DDBJ databases">
        <title>The draft genome of Grimontia sedimenta sp. nov., isolated from benthic sediments near coral reefs south of Kuwait.</title>
        <authorList>
            <person name="Mahmoud H.M."/>
            <person name="Jose L."/>
            <person name="Eapen S."/>
        </authorList>
    </citation>
    <scope>NUCLEOTIDE SEQUENCE [LARGE SCALE GENOMIC DNA]</scope>
    <source>
        <strain evidence="5 6">S25</strain>
    </source>
</reference>
<organism evidence="5 6">
    <name type="scientific">Grimontia sedimenti</name>
    <dbReference type="NCBI Taxonomy" id="2711294"/>
    <lineage>
        <taxon>Bacteria</taxon>
        <taxon>Pseudomonadati</taxon>
        <taxon>Pseudomonadota</taxon>
        <taxon>Gammaproteobacteria</taxon>
        <taxon>Vibrionales</taxon>
        <taxon>Vibrionaceae</taxon>
        <taxon>Grimontia</taxon>
    </lineage>
</organism>
<name>A0A6M1R5D8_9GAMM</name>
<protein>
    <submittedName>
        <fullName evidence="5">EAL domain-containing protein</fullName>
    </submittedName>
</protein>
<dbReference type="InterPro" id="IPR013767">
    <property type="entry name" value="PAS_fold"/>
</dbReference>
<feature type="transmembrane region" description="Helical" evidence="1">
    <location>
        <begin position="127"/>
        <end position="151"/>
    </location>
</feature>
<dbReference type="InterPro" id="IPR000014">
    <property type="entry name" value="PAS"/>
</dbReference>
<dbReference type="Pfam" id="PF13426">
    <property type="entry name" value="PAS_9"/>
    <property type="match status" value="1"/>
</dbReference>
<keyword evidence="1" id="KW-0812">Transmembrane</keyword>
<dbReference type="InterPro" id="IPR035965">
    <property type="entry name" value="PAS-like_dom_sf"/>
</dbReference>
<dbReference type="InterPro" id="IPR013655">
    <property type="entry name" value="PAS_fold_3"/>
</dbReference>
<dbReference type="NCBIfam" id="TIGR00229">
    <property type="entry name" value="sensory_box"/>
    <property type="match status" value="1"/>
</dbReference>
<evidence type="ECO:0000259" key="2">
    <source>
        <dbReference type="PROSITE" id="PS50112"/>
    </source>
</evidence>
<dbReference type="InterPro" id="IPR001610">
    <property type="entry name" value="PAC"/>
</dbReference>
<dbReference type="InterPro" id="IPR000160">
    <property type="entry name" value="GGDEF_dom"/>
</dbReference>
<proteinExistence type="predicted"/>
<dbReference type="EMBL" id="JAALDL010000004">
    <property type="protein sequence ID" value="NGN97525.1"/>
    <property type="molecule type" value="Genomic_DNA"/>
</dbReference>
<dbReference type="Pfam" id="PF00990">
    <property type="entry name" value="GGDEF"/>
    <property type="match status" value="1"/>
</dbReference>
<dbReference type="PANTHER" id="PTHR44757:SF4">
    <property type="entry name" value="DIGUANYLATE CYCLASE DGCE-RELATED"/>
    <property type="match status" value="1"/>
</dbReference>
<dbReference type="InterPro" id="IPR029787">
    <property type="entry name" value="Nucleotide_cyclase"/>
</dbReference>
<evidence type="ECO:0000259" key="3">
    <source>
        <dbReference type="PROSITE" id="PS50883"/>
    </source>
</evidence>
<dbReference type="InterPro" id="IPR043128">
    <property type="entry name" value="Rev_trsase/Diguanyl_cyclase"/>
</dbReference>
<dbReference type="SMART" id="SM00267">
    <property type="entry name" value="GGDEF"/>
    <property type="match status" value="1"/>
</dbReference>
<dbReference type="InterPro" id="IPR052155">
    <property type="entry name" value="Biofilm_reg_signaling"/>
</dbReference>
<feature type="transmembrane region" description="Helical" evidence="1">
    <location>
        <begin position="163"/>
        <end position="183"/>
    </location>
</feature>
<dbReference type="SMART" id="SM00086">
    <property type="entry name" value="PAC"/>
    <property type="match status" value="2"/>
</dbReference>
<comment type="caution">
    <text evidence="5">The sequence shown here is derived from an EMBL/GenBank/DDBJ whole genome shotgun (WGS) entry which is preliminary data.</text>
</comment>
<feature type="transmembrane region" description="Helical" evidence="1">
    <location>
        <begin position="19"/>
        <end position="41"/>
    </location>
</feature>
<dbReference type="Gene3D" id="3.30.70.270">
    <property type="match status" value="1"/>
</dbReference>
<dbReference type="Gene3D" id="3.30.450.20">
    <property type="entry name" value="PAS domain"/>
    <property type="match status" value="4"/>
</dbReference>
<feature type="domain" description="EAL" evidence="3">
    <location>
        <begin position="986"/>
        <end position="1238"/>
    </location>
</feature>
<feature type="transmembrane region" description="Helical" evidence="1">
    <location>
        <begin position="272"/>
        <end position="291"/>
    </location>
</feature>
<feature type="domain" description="PAS" evidence="2">
    <location>
        <begin position="685"/>
        <end position="731"/>
    </location>
</feature>
<feature type="transmembrane region" description="Helical" evidence="1">
    <location>
        <begin position="47"/>
        <end position="63"/>
    </location>
</feature>
<dbReference type="Pfam" id="PF00989">
    <property type="entry name" value="PAS"/>
    <property type="match status" value="1"/>
</dbReference>
<feature type="transmembrane region" description="Helical" evidence="1">
    <location>
        <begin position="241"/>
        <end position="260"/>
    </location>
</feature>